<evidence type="ECO:0000313" key="7">
    <source>
        <dbReference type="EMBL" id="WVZ82367.1"/>
    </source>
</evidence>
<evidence type="ECO:0000256" key="1">
    <source>
        <dbReference type="ARBA" id="ARBA00004123"/>
    </source>
</evidence>
<reference evidence="7 8" key="1">
    <citation type="submission" date="2024-02" db="EMBL/GenBank/DDBJ databases">
        <title>High-quality chromosome-scale genome assembly of Pensacola bahiagrass (Paspalum notatum Flugge var. saurae).</title>
        <authorList>
            <person name="Vega J.M."/>
            <person name="Podio M."/>
            <person name="Orjuela J."/>
            <person name="Siena L.A."/>
            <person name="Pessino S.C."/>
            <person name="Combes M.C."/>
            <person name="Mariac C."/>
            <person name="Albertini E."/>
            <person name="Pupilli F."/>
            <person name="Ortiz J.P.A."/>
            <person name="Leblanc O."/>
        </authorList>
    </citation>
    <scope>NUCLEOTIDE SEQUENCE [LARGE SCALE GENOMIC DNA]</scope>
    <source>
        <strain evidence="7">R1</strain>
        <tissue evidence="7">Leaf</tissue>
    </source>
</reference>
<protein>
    <recommendedName>
        <fullName evidence="6">AP2/ERF domain-containing protein</fullName>
    </recommendedName>
</protein>
<dbReference type="AlphaFoldDB" id="A0AAQ3U3Q9"/>
<accession>A0AAQ3U3Q9</accession>
<keyword evidence="3" id="KW-0238">DNA-binding</keyword>
<keyword evidence="8" id="KW-1185">Reference proteome</keyword>
<dbReference type="GO" id="GO:0003677">
    <property type="term" value="F:DNA binding"/>
    <property type="evidence" value="ECO:0007669"/>
    <property type="project" value="UniProtKB-KW"/>
</dbReference>
<dbReference type="InterPro" id="IPR001471">
    <property type="entry name" value="AP2/ERF_dom"/>
</dbReference>
<evidence type="ECO:0000256" key="3">
    <source>
        <dbReference type="ARBA" id="ARBA00023125"/>
    </source>
</evidence>
<gene>
    <name evidence="7" type="ORF">U9M48_029634</name>
</gene>
<feature type="domain" description="AP2/ERF" evidence="6">
    <location>
        <begin position="5"/>
        <end position="72"/>
    </location>
</feature>
<keyword evidence="5" id="KW-0539">Nucleus</keyword>
<keyword evidence="4" id="KW-0804">Transcription</keyword>
<evidence type="ECO:0000256" key="4">
    <source>
        <dbReference type="ARBA" id="ARBA00023163"/>
    </source>
</evidence>
<evidence type="ECO:0000256" key="5">
    <source>
        <dbReference type="ARBA" id="ARBA00023242"/>
    </source>
</evidence>
<evidence type="ECO:0000259" key="6">
    <source>
        <dbReference type="PROSITE" id="PS51032"/>
    </source>
</evidence>
<dbReference type="EMBL" id="CP144750">
    <property type="protein sequence ID" value="WVZ82367.1"/>
    <property type="molecule type" value="Genomic_DNA"/>
</dbReference>
<dbReference type="Proteomes" id="UP001341281">
    <property type="component" value="Chromosome 06"/>
</dbReference>
<dbReference type="GO" id="GO:0005634">
    <property type="term" value="C:nucleus"/>
    <property type="evidence" value="ECO:0007669"/>
    <property type="project" value="UniProtKB-SubCell"/>
</dbReference>
<keyword evidence="2" id="KW-0805">Transcription regulation</keyword>
<proteinExistence type="predicted"/>
<comment type="subcellular location">
    <subcellularLocation>
        <location evidence="1">Nucleus</location>
    </subcellularLocation>
</comment>
<organism evidence="7 8">
    <name type="scientific">Paspalum notatum var. saurae</name>
    <dbReference type="NCBI Taxonomy" id="547442"/>
    <lineage>
        <taxon>Eukaryota</taxon>
        <taxon>Viridiplantae</taxon>
        <taxon>Streptophyta</taxon>
        <taxon>Embryophyta</taxon>
        <taxon>Tracheophyta</taxon>
        <taxon>Spermatophyta</taxon>
        <taxon>Magnoliopsida</taxon>
        <taxon>Liliopsida</taxon>
        <taxon>Poales</taxon>
        <taxon>Poaceae</taxon>
        <taxon>PACMAD clade</taxon>
        <taxon>Panicoideae</taxon>
        <taxon>Andropogonodae</taxon>
        <taxon>Paspaleae</taxon>
        <taxon>Paspalinae</taxon>
        <taxon>Paspalum</taxon>
    </lineage>
</organism>
<name>A0AAQ3U3Q9_PASNO</name>
<dbReference type="PROSITE" id="PS51032">
    <property type="entry name" value="AP2_ERF"/>
    <property type="match status" value="1"/>
</dbReference>
<dbReference type="GO" id="GO:0003700">
    <property type="term" value="F:DNA-binding transcription factor activity"/>
    <property type="evidence" value="ECO:0007669"/>
    <property type="project" value="InterPro"/>
</dbReference>
<evidence type="ECO:0000256" key="2">
    <source>
        <dbReference type="ARBA" id="ARBA00023015"/>
    </source>
</evidence>
<evidence type="ECO:0000313" key="8">
    <source>
        <dbReference type="Proteomes" id="UP001341281"/>
    </source>
</evidence>
<sequence length="72" mass="7587">MVVYAPRGRGGREWARWRGQAVPRRPDAQVGQVGGGGSGTEQAVADLAGSYSTAVAAARAYDTAVFYLRMDA</sequence>